<protein>
    <recommendedName>
        <fullName evidence="1">Gp28/Gp37-like domain-containing protein</fullName>
    </recommendedName>
</protein>
<accession>A0A645J3D9</accession>
<name>A0A645J3D9_9ZZZZ</name>
<dbReference type="Pfam" id="PF14594">
    <property type="entry name" value="Sipho_Gp37"/>
    <property type="match status" value="1"/>
</dbReference>
<evidence type="ECO:0000313" key="2">
    <source>
        <dbReference type="EMBL" id="MPN57622.1"/>
    </source>
</evidence>
<dbReference type="AlphaFoldDB" id="A0A645J3D9"/>
<organism evidence="2">
    <name type="scientific">bioreactor metagenome</name>
    <dbReference type="NCBI Taxonomy" id="1076179"/>
    <lineage>
        <taxon>unclassified sequences</taxon>
        <taxon>metagenomes</taxon>
        <taxon>ecological metagenomes</taxon>
    </lineage>
</organism>
<dbReference type="EMBL" id="VSSQ01129353">
    <property type="protein sequence ID" value="MPN57622.1"/>
    <property type="molecule type" value="Genomic_DNA"/>
</dbReference>
<dbReference type="InterPro" id="IPR029432">
    <property type="entry name" value="Gp28/Gp37-like_dom"/>
</dbReference>
<evidence type="ECO:0000259" key="1">
    <source>
        <dbReference type="Pfam" id="PF14594"/>
    </source>
</evidence>
<proteinExistence type="predicted"/>
<reference evidence="2" key="1">
    <citation type="submission" date="2019-08" db="EMBL/GenBank/DDBJ databases">
        <authorList>
            <person name="Kucharzyk K."/>
            <person name="Murdoch R.W."/>
            <person name="Higgins S."/>
            <person name="Loffler F."/>
        </authorList>
    </citation>
    <scope>NUCLEOTIDE SEQUENCE</scope>
</reference>
<gene>
    <name evidence="2" type="ORF">SDC9_205316</name>
</gene>
<comment type="caution">
    <text evidence="2">The sequence shown here is derived from an EMBL/GenBank/DDBJ whole genome shotgun (WGS) entry which is preliminary data.</text>
</comment>
<sequence length="74" mass="8080">MAHSFDAEVNPHGNLRYKVDYDLGQVVTVLSKKWGVTLSARITEIEESYDASGQSLNIVFGRGALSLLQKLKGG</sequence>
<feature type="domain" description="Gp28/Gp37-like" evidence="1">
    <location>
        <begin position="3"/>
        <end position="61"/>
    </location>
</feature>